<organism evidence="1 2">
    <name type="scientific">Portunus trituberculatus</name>
    <name type="common">Swimming crab</name>
    <name type="synonym">Neptunus trituberculatus</name>
    <dbReference type="NCBI Taxonomy" id="210409"/>
    <lineage>
        <taxon>Eukaryota</taxon>
        <taxon>Metazoa</taxon>
        <taxon>Ecdysozoa</taxon>
        <taxon>Arthropoda</taxon>
        <taxon>Crustacea</taxon>
        <taxon>Multicrustacea</taxon>
        <taxon>Malacostraca</taxon>
        <taxon>Eumalacostraca</taxon>
        <taxon>Eucarida</taxon>
        <taxon>Decapoda</taxon>
        <taxon>Pleocyemata</taxon>
        <taxon>Brachyura</taxon>
        <taxon>Eubrachyura</taxon>
        <taxon>Portunoidea</taxon>
        <taxon>Portunidae</taxon>
        <taxon>Portuninae</taxon>
        <taxon>Portunus</taxon>
    </lineage>
</organism>
<proteinExistence type="predicted"/>
<protein>
    <submittedName>
        <fullName evidence="1">Uncharacterized protein</fullName>
    </submittedName>
</protein>
<comment type="caution">
    <text evidence="1">The sequence shown here is derived from an EMBL/GenBank/DDBJ whole genome shotgun (WGS) entry which is preliminary data.</text>
</comment>
<dbReference type="Proteomes" id="UP000324222">
    <property type="component" value="Unassembled WGS sequence"/>
</dbReference>
<accession>A0A5B7GK52</accession>
<name>A0A5B7GK52_PORTR</name>
<reference evidence="1 2" key="1">
    <citation type="submission" date="2019-05" db="EMBL/GenBank/DDBJ databases">
        <title>Another draft genome of Portunus trituberculatus and its Hox gene families provides insights of decapod evolution.</title>
        <authorList>
            <person name="Jeong J.-H."/>
            <person name="Song I."/>
            <person name="Kim S."/>
            <person name="Choi T."/>
            <person name="Kim D."/>
            <person name="Ryu S."/>
            <person name="Kim W."/>
        </authorList>
    </citation>
    <scope>NUCLEOTIDE SEQUENCE [LARGE SCALE GENOMIC DNA]</scope>
    <source>
        <tissue evidence="1">Muscle</tissue>
    </source>
</reference>
<sequence>MMGPEASNVCRVQQCFTRTCFVGRSDGVAGLAANLLTRCKVWSALRQQTGRCGQA</sequence>
<dbReference type="EMBL" id="VSRR010015036">
    <property type="protein sequence ID" value="MPC57745.1"/>
    <property type="molecule type" value="Genomic_DNA"/>
</dbReference>
<evidence type="ECO:0000313" key="2">
    <source>
        <dbReference type="Proteomes" id="UP000324222"/>
    </source>
</evidence>
<dbReference type="AlphaFoldDB" id="A0A5B7GK52"/>
<keyword evidence="2" id="KW-1185">Reference proteome</keyword>
<evidence type="ECO:0000313" key="1">
    <source>
        <dbReference type="EMBL" id="MPC57745.1"/>
    </source>
</evidence>
<gene>
    <name evidence="1" type="ORF">E2C01_051732</name>
</gene>